<organism evidence="2">
    <name type="scientific">Arundo donax</name>
    <name type="common">Giant reed</name>
    <name type="synonym">Donax arundinaceus</name>
    <dbReference type="NCBI Taxonomy" id="35708"/>
    <lineage>
        <taxon>Eukaryota</taxon>
        <taxon>Viridiplantae</taxon>
        <taxon>Streptophyta</taxon>
        <taxon>Embryophyta</taxon>
        <taxon>Tracheophyta</taxon>
        <taxon>Spermatophyta</taxon>
        <taxon>Magnoliopsida</taxon>
        <taxon>Liliopsida</taxon>
        <taxon>Poales</taxon>
        <taxon>Poaceae</taxon>
        <taxon>PACMAD clade</taxon>
        <taxon>Arundinoideae</taxon>
        <taxon>Arundineae</taxon>
        <taxon>Arundo</taxon>
    </lineage>
</organism>
<reference evidence="2" key="2">
    <citation type="journal article" date="2015" name="Data Brief">
        <title>Shoot transcriptome of the giant reed, Arundo donax.</title>
        <authorList>
            <person name="Barrero R.A."/>
            <person name="Guerrero F.D."/>
            <person name="Moolhuijzen P."/>
            <person name="Goolsby J.A."/>
            <person name="Tidwell J."/>
            <person name="Bellgard S.E."/>
            <person name="Bellgard M.I."/>
        </authorList>
    </citation>
    <scope>NUCLEOTIDE SEQUENCE</scope>
    <source>
        <tissue evidence="2">Shoot tissue taken approximately 20 cm above the soil surface</tissue>
    </source>
</reference>
<proteinExistence type="predicted"/>
<dbReference type="AlphaFoldDB" id="A0A0A9C2I8"/>
<dbReference type="EMBL" id="GBRH01229247">
    <property type="protein sequence ID" value="JAD68648.1"/>
    <property type="molecule type" value="Transcribed_RNA"/>
</dbReference>
<name>A0A0A9C2I8_ARUDO</name>
<evidence type="ECO:0000256" key="1">
    <source>
        <dbReference type="SAM" id="MobiDB-lite"/>
    </source>
</evidence>
<accession>A0A0A9C2I8</accession>
<protein>
    <submittedName>
        <fullName evidence="2">Uncharacterized protein</fullName>
    </submittedName>
</protein>
<sequence length="28" mass="3059">MESNFSAPIRGYHLTQHPSAGAETVTTR</sequence>
<reference evidence="2" key="1">
    <citation type="submission" date="2014-09" db="EMBL/GenBank/DDBJ databases">
        <authorList>
            <person name="Magalhaes I.L.F."/>
            <person name="Oliveira U."/>
            <person name="Santos F.R."/>
            <person name="Vidigal T.H.D.A."/>
            <person name="Brescovit A.D."/>
            <person name="Santos A.J."/>
        </authorList>
    </citation>
    <scope>NUCLEOTIDE SEQUENCE</scope>
    <source>
        <tissue evidence="2">Shoot tissue taken approximately 20 cm above the soil surface</tissue>
    </source>
</reference>
<feature type="region of interest" description="Disordered" evidence="1">
    <location>
        <begin position="1"/>
        <end position="28"/>
    </location>
</feature>
<evidence type="ECO:0000313" key="2">
    <source>
        <dbReference type="EMBL" id="JAD68648.1"/>
    </source>
</evidence>